<gene>
    <name evidence="2" type="ORF">SAMN05660976_07211</name>
</gene>
<reference evidence="2 3" key="1">
    <citation type="submission" date="2016-10" db="EMBL/GenBank/DDBJ databases">
        <authorList>
            <person name="de Groot N.N."/>
        </authorList>
    </citation>
    <scope>NUCLEOTIDE SEQUENCE [LARGE SCALE GENOMIC DNA]</scope>
    <source>
        <strain evidence="2 3">DSM 43357</strain>
    </source>
</reference>
<dbReference type="PANTHER" id="PTHR35400">
    <property type="entry name" value="SLR1083 PROTEIN"/>
    <property type="match status" value="1"/>
</dbReference>
<dbReference type="EMBL" id="FOBF01000024">
    <property type="protein sequence ID" value="SEN28594.1"/>
    <property type="molecule type" value="Genomic_DNA"/>
</dbReference>
<dbReference type="Pfam" id="PF05685">
    <property type="entry name" value="Uma2"/>
    <property type="match status" value="1"/>
</dbReference>
<dbReference type="CDD" id="cd06260">
    <property type="entry name" value="DUF820-like"/>
    <property type="match status" value="1"/>
</dbReference>
<protein>
    <submittedName>
        <fullName evidence="2">Endonuclease, Uma2 family (Restriction endonuclease fold)</fullName>
    </submittedName>
</protein>
<evidence type="ECO:0000313" key="3">
    <source>
        <dbReference type="Proteomes" id="UP000198953"/>
    </source>
</evidence>
<proteinExistence type="predicted"/>
<name>A0A1H8FAV6_9ACTN</name>
<dbReference type="InterPro" id="IPR011335">
    <property type="entry name" value="Restrct_endonuc-II-like"/>
</dbReference>
<organism evidence="2 3">
    <name type="scientific">Nonomuraea pusilla</name>
    <dbReference type="NCBI Taxonomy" id="46177"/>
    <lineage>
        <taxon>Bacteria</taxon>
        <taxon>Bacillati</taxon>
        <taxon>Actinomycetota</taxon>
        <taxon>Actinomycetes</taxon>
        <taxon>Streptosporangiales</taxon>
        <taxon>Streptosporangiaceae</taxon>
        <taxon>Nonomuraea</taxon>
    </lineage>
</organism>
<keyword evidence="2" id="KW-0255">Endonuclease</keyword>
<keyword evidence="3" id="KW-1185">Reference proteome</keyword>
<evidence type="ECO:0000259" key="1">
    <source>
        <dbReference type="Pfam" id="PF05685"/>
    </source>
</evidence>
<keyword evidence="2" id="KW-0540">Nuclease</keyword>
<dbReference type="SUPFAM" id="SSF52980">
    <property type="entry name" value="Restriction endonuclease-like"/>
    <property type="match status" value="1"/>
</dbReference>
<dbReference type="PANTHER" id="PTHR35400:SF3">
    <property type="entry name" value="SLL1072 PROTEIN"/>
    <property type="match status" value="1"/>
</dbReference>
<dbReference type="STRING" id="46177.SAMN05660976_07211"/>
<dbReference type="Proteomes" id="UP000198953">
    <property type="component" value="Unassembled WGS sequence"/>
</dbReference>
<sequence>MTRYRNGMTAEADLDDGPGLPEWLIPPPQGFVAEDLDRLPGLPLHAELIDGSLVFFSPQTAFHSCSLSLFQLELGRAVPPGFRVLRRTSLILDEDQRPQPDLCVTRFDGPRDPGHAYRGHDVRLVAEVVSADSRSRDRKRKPALYAEAGIPHFWRVENDRGRPVVYVYELDPATASYVVTGIHRGRLRLAVPFEVDIDLARIDHF</sequence>
<dbReference type="InterPro" id="IPR012296">
    <property type="entry name" value="Nuclease_put_TT1808"/>
</dbReference>
<dbReference type="AlphaFoldDB" id="A0A1H8FAV6"/>
<dbReference type="Gene3D" id="3.90.1570.10">
    <property type="entry name" value="tt1808, chain A"/>
    <property type="match status" value="1"/>
</dbReference>
<evidence type="ECO:0000313" key="2">
    <source>
        <dbReference type="EMBL" id="SEN28594.1"/>
    </source>
</evidence>
<accession>A0A1H8FAV6</accession>
<dbReference type="InterPro" id="IPR008538">
    <property type="entry name" value="Uma2"/>
</dbReference>
<keyword evidence="2" id="KW-0378">Hydrolase</keyword>
<dbReference type="GO" id="GO:0004519">
    <property type="term" value="F:endonuclease activity"/>
    <property type="evidence" value="ECO:0007669"/>
    <property type="project" value="UniProtKB-KW"/>
</dbReference>
<feature type="domain" description="Putative restriction endonuclease" evidence="1">
    <location>
        <begin position="34"/>
        <end position="185"/>
    </location>
</feature>